<dbReference type="EMBL" id="BOQL01000064">
    <property type="protein sequence ID" value="GIM76814.1"/>
    <property type="molecule type" value="Genomic_DNA"/>
</dbReference>
<keyword evidence="1" id="KW-0812">Transmembrane</keyword>
<organism evidence="2 3">
    <name type="scientific">Actinoplanes auranticolor</name>
    <dbReference type="NCBI Taxonomy" id="47988"/>
    <lineage>
        <taxon>Bacteria</taxon>
        <taxon>Bacillati</taxon>
        <taxon>Actinomycetota</taxon>
        <taxon>Actinomycetes</taxon>
        <taxon>Micromonosporales</taxon>
        <taxon>Micromonosporaceae</taxon>
        <taxon>Actinoplanes</taxon>
    </lineage>
</organism>
<keyword evidence="1" id="KW-0472">Membrane</keyword>
<evidence type="ECO:0000313" key="3">
    <source>
        <dbReference type="Proteomes" id="UP000681340"/>
    </source>
</evidence>
<feature type="transmembrane region" description="Helical" evidence="1">
    <location>
        <begin position="53"/>
        <end position="71"/>
    </location>
</feature>
<name>A0A919SRW7_9ACTN</name>
<protein>
    <submittedName>
        <fullName evidence="2">Uncharacterized protein</fullName>
    </submittedName>
</protein>
<comment type="caution">
    <text evidence="2">The sequence shown here is derived from an EMBL/GenBank/DDBJ whole genome shotgun (WGS) entry which is preliminary data.</text>
</comment>
<dbReference type="Proteomes" id="UP000681340">
    <property type="component" value="Unassembled WGS sequence"/>
</dbReference>
<proteinExistence type="predicted"/>
<reference evidence="2" key="1">
    <citation type="submission" date="2021-03" db="EMBL/GenBank/DDBJ databases">
        <title>Whole genome shotgun sequence of Actinoplanes auranticolor NBRC 12245.</title>
        <authorList>
            <person name="Komaki H."/>
            <person name="Tamura T."/>
        </authorList>
    </citation>
    <scope>NUCLEOTIDE SEQUENCE</scope>
    <source>
        <strain evidence="2">NBRC 12245</strain>
    </source>
</reference>
<evidence type="ECO:0000256" key="1">
    <source>
        <dbReference type="SAM" id="Phobius"/>
    </source>
</evidence>
<feature type="transmembrane region" description="Helical" evidence="1">
    <location>
        <begin position="29"/>
        <end position="46"/>
    </location>
</feature>
<accession>A0A919SRW7</accession>
<keyword evidence="1" id="KW-1133">Transmembrane helix</keyword>
<gene>
    <name evidence="2" type="ORF">Aau02nite_72740</name>
</gene>
<dbReference type="RefSeq" id="WP_212993123.1">
    <property type="nucleotide sequence ID" value="NZ_BAABEA010000003.1"/>
</dbReference>
<keyword evidence="3" id="KW-1185">Reference proteome</keyword>
<dbReference type="AlphaFoldDB" id="A0A919SRW7"/>
<feature type="transmembrane region" description="Helical" evidence="1">
    <location>
        <begin position="83"/>
        <end position="106"/>
    </location>
</feature>
<sequence>MLLVLIAVGPVLLLWLLMSRVPRVRWSAALILAGLTAVAVMLIYFLPRGGREILLSCLVLALATVILSRLVERRRLGPSRQTRVIASAYLLAGWLFAVLCCFALLWRPGPFFPSADTVLPLPDGLRATVNPVDDGDCGPGSCTRTITVTGRPDETGQDLYLEVRRHLRAGGWGGGCRPAGWLLDRTTECVEVSLTDGQATILLSGNRDDLRHLVTIG</sequence>
<evidence type="ECO:0000313" key="2">
    <source>
        <dbReference type="EMBL" id="GIM76814.1"/>
    </source>
</evidence>